<evidence type="ECO:0000259" key="1">
    <source>
        <dbReference type="SMART" id="SM00491"/>
    </source>
</evidence>
<dbReference type="AlphaFoldDB" id="A0A3P7EUN3"/>
<dbReference type="Gene3D" id="3.40.50.300">
    <property type="entry name" value="P-loop containing nucleotide triphosphate hydrolases"/>
    <property type="match status" value="1"/>
</dbReference>
<accession>A0A3P7EUN3</accession>
<dbReference type="InterPro" id="IPR045028">
    <property type="entry name" value="DinG/Rad3-like"/>
</dbReference>
<proteinExistence type="predicted"/>
<sequence length="177" mass="20391">MQYERAIVNSLDIGPQCTGALLMAVFRGKVSEGIDFTDDRARCVMTVGIPFPNAMDEQVIEKKKYNDDYCTKLQILSGDEWYTMQAYRALNQALGRCLRHRSDWGSILMLDERLLQTRTNPNAKKVSRWIRKQLRPLTNYEHFLSELANFVNKMELKNSQLANDSNCSAFSVVNDEK</sequence>
<dbReference type="SMART" id="SM00491">
    <property type="entry name" value="HELICc2"/>
    <property type="match status" value="1"/>
</dbReference>
<dbReference type="OrthoDB" id="19182at2759"/>
<dbReference type="GO" id="GO:0003676">
    <property type="term" value="F:nucleic acid binding"/>
    <property type="evidence" value="ECO:0007669"/>
    <property type="project" value="InterPro"/>
</dbReference>
<gene>
    <name evidence="2" type="ORF">WBA_LOCUS11161</name>
</gene>
<dbReference type="EMBL" id="UYWW01012283">
    <property type="protein sequence ID" value="VDM20284.1"/>
    <property type="molecule type" value="Genomic_DNA"/>
</dbReference>
<evidence type="ECO:0000313" key="3">
    <source>
        <dbReference type="Proteomes" id="UP000270924"/>
    </source>
</evidence>
<reference evidence="2 3" key="1">
    <citation type="submission" date="2018-11" db="EMBL/GenBank/DDBJ databases">
        <authorList>
            <consortium name="Pathogen Informatics"/>
        </authorList>
    </citation>
    <scope>NUCLEOTIDE SEQUENCE [LARGE SCALE GENOMIC DNA]</scope>
</reference>
<evidence type="ECO:0000313" key="2">
    <source>
        <dbReference type="EMBL" id="VDM20284.1"/>
    </source>
</evidence>
<dbReference type="GO" id="GO:0005634">
    <property type="term" value="C:nucleus"/>
    <property type="evidence" value="ECO:0007669"/>
    <property type="project" value="TreeGrafter"/>
</dbReference>
<dbReference type="GO" id="GO:1990918">
    <property type="term" value="P:double-strand break repair involved in meiotic recombination"/>
    <property type="evidence" value="ECO:0007669"/>
    <property type="project" value="TreeGrafter"/>
</dbReference>
<dbReference type="GO" id="GO:0006289">
    <property type="term" value="P:nucleotide-excision repair"/>
    <property type="evidence" value="ECO:0007669"/>
    <property type="project" value="TreeGrafter"/>
</dbReference>
<dbReference type="InParanoid" id="A0A3P7EUN3"/>
<dbReference type="PANTHER" id="PTHR11472:SF47">
    <property type="entry name" value="FANCONI ANEMIA GROUP J PROTEIN"/>
    <property type="match status" value="1"/>
</dbReference>
<protein>
    <recommendedName>
        <fullName evidence="1">ATP-dependent helicase C-terminal domain-containing protein</fullName>
    </recommendedName>
</protein>
<dbReference type="GO" id="GO:0005524">
    <property type="term" value="F:ATP binding"/>
    <property type="evidence" value="ECO:0007669"/>
    <property type="project" value="InterPro"/>
</dbReference>
<dbReference type="GO" id="GO:0003678">
    <property type="term" value="F:DNA helicase activity"/>
    <property type="evidence" value="ECO:0007669"/>
    <property type="project" value="TreeGrafter"/>
</dbReference>
<dbReference type="GO" id="GO:0016818">
    <property type="term" value="F:hydrolase activity, acting on acid anhydrides, in phosphorus-containing anhydrides"/>
    <property type="evidence" value="ECO:0007669"/>
    <property type="project" value="InterPro"/>
</dbReference>
<keyword evidence="3" id="KW-1185">Reference proteome</keyword>
<name>A0A3P7EUN3_WUCBA</name>
<dbReference type="OMA" id="HTALWEK"/>
<dbReference type="PANTHER" id="PTHR11472">
    <property type="entry name" value="DNA REPAIR DEAD HELICASE RAD3/XP-D SUBFAMILY MEMBER"/>
    <property type="match status" value="1"/>
</dbReference>
<dbReference type="InterPro" id="IPR027417">
    <property type="entry name" value="P-loop_NTPase"/>
</dbReference>
<feature type="domain" description="ATP-dependent helicase C-terminal" evidence="1">
    <location>
        <begin position="1"/>
        <end position="116"/>
    </location>
</feature>
<organism evidence="2 3">
    <name type="scientific">Wuchereria bancrofti</name>
    <dbReference type="NCBI Taxonomy" id="6293"/>
    <lineage>
        <taxon>Eukaryota</taxon>
        <taxon>Metazoa</taxon>
        <taxon>Ecdysozoa</taxon>
        <taxon>Nematoda</taxon>
        <taxon>Chromadorea</taxon>
        <taxon>Rhabditida</taxon>
        <taxon>Spirurina</taxon>
        <taxon>Spiruromorpha</taxon>
        <taxon>Filarioidea</taxon>
        <taxon>Onchocercidae</taxon>
        <taxon>Wuchereria</taxon>
    </lineage>
</organism>
<dbReference type="Proteomes" id="UP000270924">
    <property type="component" value="Unassembled WGS sequence"/>
</dbReference>
<dbReference type="Pfam" id="PF13307">
    <property type="entry name" value="Helicase_C_2"/>
    <property type="match status" value="1"/>
</dbReference>
<dbReference type="InterPro" id="IPR006555">
    <property type="entry name" value="ATP-dep_Helicase_C"/>
</dbReference>